<dbReference type="InParanoid" id="Q22KU9"/>
<dbReference type="EMBL" id="GG662867">
    <property type="protein sequence ID" value="EAR85929.3"/>
    <property type="molecule type" value="Genomic_DNA"/>
</dbReference>
<name>Q22KU9_TETTS</name>
<organism evidence="2 3">
    <name type="scientific">Tetrahymena thermophila (strain SB210)</name>
    <dbReference type="NCBI Taxonomy" id="312017"/>
    <lineage>
        <taxon>Eukaryota</taxon>
        <taxon>Sar</taxon>
        <taxon>Alveolata</taxon>
        <taxon>Ciliophora</taxon>
        <taxon>Intramacronucleata</taxon>
        <taxon>Oligohymenophorea</taxon>
        <taxon>Hymenostomatida</taxon>
        <taxon>Tetrahymenina</taxon>
        <taxon>Tetrahymenidae</taxon>
        <taxon>Tetrahymena</taxon>
    </lineage>
</organism>
<evidence type="ECO:0008006" key="4">
    <source>
        <dbReference type="Google" id="ProtNLM"/>
    </source>
</evidence>
<keyword evidence="3" id="KW-1185">Reference proteome</keyword>
<dbReference type="AlphaFoldDB" id="Q22KU9"/>
<keyword evidence="1" id="KW-0175">Coiled coil</keyword>
<gene>
    <name evidence="2" type="ORF">TTHERM_01064950</name>
</gene>
<proteinExistence type="predicted"/>
<dbReference type="RefSeq" id="XP_976524.3">
    <property type="nucleotide sequence ID" value="XM_971431.3"/>
</dbReference>
<protein>
    <recommendedName>
        <fullName evidence="4">Zinc carboxypeptidase family protein</fullName>
    </recommendedName>
</protein>
<evidence type="ECO:0000256" key="1">
    <source>
        <dbReference type="SAM" id="Coils"/>
    </source>
</evidence>
<evidence type="ECO:0000313" key="3">
    <source>
        <dbReference type="Proteomes" id="UP000009168"/>
    </source>
</evidence>
<evidence type="ECO:0000313" key="2">
    <source>
        <dbReference type="EMBL" id="EAR85929.3"/>
    </source>
</evidence>
<feature type="coiled-coil region" evidence="1">
    <location>
        <begin position="315"/>
        <end position="345"/>
    </location>
</feature>
<dbReference type="Proteomes" id="UP000009168">
    <property type="component" value="Unassembled WGS sequence"/>
</dbReference>
<dbReference type="GeneID" id="7845350"/>
<accession>Q22KU9</accession>
<sequence length="579" mass="68021">MDQTSNKNQSQVEIPCECKYDVESSYLNIESSREDDLFYCYNCALMDNNMPKYLLINILQNEKKQFLLNWPHLDDKELVQQIREFSFQQNSKQQVMLQIENFFKDFITEFTEVLGQKQKIILNNQNLINEDIQKLLDFYKETAQLEDINKIIQNQSSSKQQKANQILQIINNKKNDSKDNTNKIRLMIDKINQQPKVNLETLNQYKQSIISQIQLIDNKHFADLKAISEKNFLNAQSIQKIKSENNTELIKNGNLDIILQLISNKTNFCTQKYTDSLQFELLKLQEVINALNIEKDVYVNGKKQINFNNFNANQIEDIEILCLKIEELNSQLKQQQEQGQKGENSDLFKQLQPSSDLIANNIDKVYDCIDKQKKEKIKQLLRKYPIFEIEQIIKVIPYKFKIDISNWQDFNLSGRLTQDNNGNQKLETVQQKHFISYIEIKQNSLYKMVIELKLLNKHLFIGLVGKSHKDSQYIHESSQINSFIVGSNYGDRGVSKVVKGKCLRDVNYPNEYNQIEITFCVKNKLFQVSDYPLRQNINGINDHRLNLINLNEQYYLGFELYSEGDSLTILKFDEIQIQD</sequence>
<dbReference type="KEGG" id="tet:TTHERM_01064950"/>
<reference evidence="3" key="1">
    <citation type="journal article" date="2006" name="PLoS Biol.">
        <title>Macronuclear genome sequence of the ciliate Tetrahymena thermophila, a model eukaryote.</title>
        <authorList>
            <person name="Eisen J.A."/>
            <person name="Coyne R.S."/>
            <person name="Wu M."/>
            <person name="Wu D."/>
            <person name="Thiagarajan M."/>
            <person name="Wortman J.R."/>
            <person name="Badger J.H."/>
            <person name="Ren Q."/>
            <person name="Amedeo P."/>
            <person name="Jones K.M."/>
            <person name="Tallon L.J."/>
            <person name="Delcher A.L."/>
            <person name="Salzberg S.L."/>
            <person name="Silva J.C."/>
            <person name="Haas B.J."/>
            <person name="Majoros W.H."/>
            <person name="Farzad M."/>
            <person name="Carlton J.M."/>
            <person name="Smith R.K. Jr."/>
            <person name="Garg J."/>
            <person name="Pearlman R.E."/>
            <person name="Karrer K.M."/>
            <person name="Sun L."/>
            <person name="Manning G."/>
            <person name="Elde N.C."/>
            <person name="Turkewitz A.P."/>
            <person name="Asai D.J."/>
            <person name="Wilkes D.E."/>
            <person name="Wang Y."/>
            <person name="Cai H."/>
            <person name="Collins K."/>
            <person name="Stewart B.A."/>
            <person name="Lee S.R."/>
            <person name="Wilamowska K."/>
            <person name="Weinberg Z."/>
            <person name="Ruzzo W.L."/>
            <person name="Wloga D."/>
            <person name="Gaertig J."/>
            <person name="Frankel J."/>
            <person name="Tsao C.-C."/>
            <person name="Gorovsky M.A."/>
            <person name="Keeling P.J."/>
            <person name="Waller R.F."/>
            <person name="Patron N.J."/>
            <person name="Cherry J.M."/>
            <person name="Stover N.A."/>
            <person name="Krieger C.J."/>
            <person name="del Toro C."/>
            <person name="Ryder H.F."/>
            <person name="Williamson S.C."/>
            <person name="Barbeau R.A."/>
            <person name="Hamilton E.P."/>
            <person name="Orias E."/>
        </authorList>
    </citation>
    <scope>NUCLEOTIDE SEQUENCE [LARGE SCALE GENOMIC DNA]</scope>
    <source>
        <strain evidence="3">SB210</strain>
    </source>
</reference>
<dbReference type="HOGENOM" id="CLU_036866_0_0_1"/>